<accession>A0A150QF68</accession>
<dbReference type="OrthoDB" id="9945793at2"/>
<evidence type="ECO:0000313" key="2">
    <source>
        <dbReference type="EMBL" id="KYF66634.1"/>
    </source>
</evidence>
<gene>
    <name evidence="2" type="ORF">BE15_46175</name>
</gene>
<comment type="caution">
    <text evidence="2">The sequence shown here is derived from an EMBL/GenBank/DDBJ whole genome shotgun (WGS) entry which is preliminary data.</text>
</comment>
<dbReference type="RefSeq" id="WP_061610386.1">
    <property type="nucleotide sequence ID" value="NZ_JEMA01000726.1"/>
</dbReference>
<evidence type="ECO:0000313" key="3">
    <source>
        <dbReference type="Proteomes" id="UP000075260"/>
    </source>
</evidence>
<evidence type="ECO:0008006" key="4">
    <source>
        <dbReference type="Google" id="ProtNLM"/>
    </source>
</evidence>
<feature type="chain" id="PRO_5007566623" description="Secreted protein" evidence="1">
    <location>
        <begin position="26"/>
        <end position="69"/>
    </location>
</feature>
<proteinExistence type="predicted"/>
<reference evidence="2 3" key="1">
    <citation type="submission" date="2014-02" db="EMBL/GenBank/DDBJ databases">
        <title>The small core and large imbalanced accessory genome model reveals a collaborative survival strategy of Sorangium cellulosum strains in nature.</title>
        <authorList>
            <person name="Han K."/>
            <person name="Peng R."/>
            <person name="Blom J."/>
            <person name="Li Y.-Z."/>
        </authorList>
    </citation>
    <scope>NUCLEOTIDE SEQUENCE [LARGE SCALE GENOMIC DNA]</scope>
    <source>
        <strain evidence="2 3">So0008-312</strain>
    </source>
</reference>
<feature type="signal peptide" evidence="1">
    <location>
        <begin position="1"/>
        <end position="25"/>
    </location>
</feature>
<name>A0A150QF68_SORCE</name>
<dbReference type="AlphaFoldDB" id="A0A150QF68"/>
<evidence type="ECO:0000256" key="1">
    <source>
        <dbReference type="SAM" id="SignalP"/>
    </source>
</evidence>
<dbReference type="Proteomes" id="UP000075260">
    <property type="component" value="Unassembled WGS sequence"/>
</dbReference>
<dbReference type="EMBL" id="JEMA01000726">
    <property type="protein sequence ID" value="KYF66634.1"/>
    <property type="molecule type" value="Genomic_DNA"/>
</dbReference>
<keyword evidence="1" id="KW-0732">Signal</keyword>
<organism evidence="2 3">
    <name type="scientific">Sorangium cellulosum</name>
    <name type="common">Polyangium cellulosum</name>
    <dbReference type="NCBI Taxonomy" id="56"/>
    <lineage>
        <taxon>Bacteria</taxon>
        <taxon>Pseudomonadati</taxon>
        <taxon>Myxococcota</taxon>
        <taxon>Polyangia</taxon>
        <taxon>Polyangiales</taxon>
        <taxon>Polyangiaceae</taxon>
        <taxon>Sorangium</taxon>
    </lineage>
</organism>
<protein>
    <recommendedName>
        <fullName evidence="4">Secreted protein</fullName>
    </recommendedName>
</protein>
<sequence>MKTPVVALAAISLVLTSTTMTNARAGDPAVMPLGAAACDAPARRTPRQRGADVEPWTATRCPSAALAAL</sequence>